<gene>
    <name evidence="1" type="ORF">ACFQ3J_06820</name>
</gene>
<dbReference type="Proteomes" id="UP001597169">
    <property type="component" value="Unassembled WGS sequence"/>
</dbReference>
<protein>
    <recommendedName>
        <fullName evidence="3">SLH domain-containing protein</fullName>
    </recommendedName>
</protein>
<dbReference type="EMBL" id="JBHTKX010000001">
    <property type="protein sequence ID" value="MFD1127882.1"/>
    <property type="molecule type" value="Genomic_DNA"/>
</dbReference>
<evidence type="ECO:0000313" key="1">
    <source>
        <dbReference type="EMBL" id="MFD1127882.1"/>
    </source>
</evidence>
<organism evidence="1 2">
    <name type="scientific">Paenibacillus provencensis</name>
    <dbReference type="NCBI Taxonomy" id="441151"/>
    <lineage>
        <taxon>Bacteria</taxon>
        <taxon>Bacillati</taxon>
        <taxon>Bacillota</taxon>
        <taxon>Bacilli</taxon>
        <taxon>Bacillales</taxon>
        <taxon>Paenibacillaceae</taxon>
        <taxon>Paenibacillus</taxon>
    </lineage>
</organism>
<evidence type="ECO:0000313" key="2">
    <source>
        <dbReference type="Proteomes" id="UP001597169"/>
    </source>
</evidence>
<proteinExistence type="predicted"/>
<reference evidence="2" key="1">
    <citation type="journal article" date="2019" name="Int. J. Syst. Evol. Microbiol.">
        <title>The Global Catalogue of Microorganisms (GCM) 10K type strain sequencing project: providing services to taxonomists for standard genome sequencing and annotation.</title>
        <authorList>
            <consortium name="The Broad Institute Genomics Platform"/>
            <consortium name="The Broad Institute Genome Sequencing Center for Infectious Disease"/>
            <person name="Wu L."/>
            <person name="Ma J."/>
        </authorList>
    </citation>
    <scope>NUCLEOTIDE SEQUENCE [LARGE SCALE GENOMIC DNA]</scope>
    <source>
        <strain evidence="2">CCUG 53519</strain>
    </source>
</reference>
<name>A0ABW3PR10_9BACL</name>
<evidence type="ECO:0008006" key="3">
    <source>
        <dbReference type="Google" id="ProtNLM"/>
    </source>
</evidence>
<dbReference type="RefSeq" id="WP_251584984.1">
    <property type="nucleotide sequence ID" value="NZ_JBHTKX010000001.1"/>
</dbReference>
<sequence length="625" mass="66434">MAITTVPTIIKERYYSNQLLGVEDFERERDYHVSERELLAGALWEAGILFDLAVSTIVNDNTGAVQISTGVALNAAGKLIPLSNRASFAGQEVTVQSNVVTIHAGTTDYAGKTWILSIEPNEEPIPLTDNQLQSVPLLSLTEEGSSLTPGQIPLARLTVHAVDGSAPAAYTLDIDTSVRKQVTLQDGRLDALDAGMIQSGVLDVARIPKLSADQIDSGQFAVERLPGLDADRIVSGTLSPDRIPTLPADKISGLTGSELTTYWAQSVAVVPHGSGLKAYPLAAGKEEGTVIGLLHTVTDKGNVYYSMGIGFPQTLVSFASNELMFSGLKCNVYSDRLQYNLAAEGGIAEETVTGLTFTGVSEALQFSLLTPESELPPEHRNKIIGLVTYGTQRYQGSVTPTIGIGEIVANIRDAVSPFQYWAAANPSFSLPTVEALAQQLKNNGLIAPDAAPILAGQQPSLHANALSFIELLVKVFPESAAQPAQVAWSLSAARISAARASAALGVFYKGKISMQDFITLTIGSFPAPPVEQVVLQLQQQGKTAQEAVAAIKESNSQFDTQPVQLGILLRVYFTDSSNTPLLMAQAFFNAGYKGKEALSAALATLFPQSASNDIRNAIDSAFNKS</sequence>
<keyword evidence="2" id="KW-1185">Reference proteome</keyword>
<comment type="caution">
    <text evidence="1">The sequence shown here is derived from an EMBL/GenBank/DDBJ whole genome shotgun (WGS) entry which is preliminary data.</text>
</comment>
<accession>A0ABW3PR10</accession>